<evidence type="ECO:0000256" key="1">
    <source>
        <dbReference type="ARBA" id="ARBA00004651"/>
    </source>
</evidence>
<feature type="transmembrane region" description="Helical" evidence="6">
    <location>
        <begin position="70"/>
        <end position="89"/>
    </location>
</feature>
<accession>A0ABS9X3X7</accession>
<evidence type="ECO:0000256" key="5">
    <source>
        <dbReference type="ARBA" id="ARBA00023136"/>
    </source>
</evidence>
<feature type="transmembrane region" description="Helical" evidence="6">
    <location>
        <begin position="110"/>
        <end position="129"/>
    </location>
</feature>
<name>A0ABS9X3X7_9GAMM</name>
<dbReference type="PANTHER" id="PTHR30086:SF20">
    <property type="entry name" value="ARGININE EXPORTER PROTEIN ARGO-RELATED"/>
    <property type="match status" value="1"/>
</dbReference>
<proteinExistence type="predicted"/>
<keyword evidence="2" id="KW-1003">Cell membrane</keyword>
<feature type="transmembrane region" description="Helical" evidence="6">
    <location>
        <begin position="149"/>
        <end position="173"/>
    </location>
</feature>
<dbReference type="PANTHER" id="PTHR30086">
    <property type="entry name" value="ARGININE EXPORTER PROTEIN ARGO"/>
    <property type="match status" value="1"/>
</dbReference>
<keyword evidence="8" id="KW-1185">Reference proteome</keyword>
<evidence type="ECO:0000313" key="7">
    <source>
        <dbReference type="EMBL" id="MCI2284171.1"/>
    </source>
</evidence>
<dbReference type="Pfam" id="PF01810">
    <property type="entry name" value="LysE"/>
    <property type="match status" value="1"/>
</dbReference>
<evidence type="ECO:0000256" key="2">
    <source>
        <dbReference type="ARBA" id="ARBA00022475"/>
    </source>
</evidence>
<gene>
    <name evidence="7" type="ORF">L3081_13260</name>
</gene>
<dbReference type="EMBL" id="JAKKSL010000002">
    <property type="protein sequence ID" value="MCI2284171.1"/>
    <property type="molecule type" value="Genomic_DNA"/>
</dbReference>
<feature type="transmembrane region" description="Helical" evidence="6">
    <location>
        <begin position="45"/>
        <end position="64"/>
    </location>
</feature>
<keyword evidence="5 6" id="KW-0472">Membrane</keyword>
<feature type="transmembrane region" description="Helical" evidence="6">
    <location>
        <begin position="185"/>
        <end position="206"/>
    </location>
</feature>
<reference evidence="7" key="1">
    <citation type="submission" date="2022-01" db="EMBL/GenBank/DDBJ databases">
        <title>Colwellia maritima, isolated from seawater.</title>
        <authorList>
            <person name="Kristyanto S."/>
            <person name="Jung J."/>
            <person name="Jeon C.O."/>
        </authorList>
    </citation>
    <scope>NUCLEOTIDE SEQUENCE</scope>
    <source>
        <strain evidence="7">MSW7</strain>
    </source>
</reference>
<keyword evidence="4 6" id="KW-1133">Transmembrane helix</keyword>
<evidence type="ECO:0000256" key="6">
    <source>
        <dbReference type="SAM" id="Phobius"/>
    </source>
</evidence>
<protein>
    <submittedName>
        <fullName evidence="7">LysE/ArgO family amino acid transporter</fullName>
    </submittedName>
</protein>
<comment type="caution">
    <text evidence="7">The sequence shown here is derived from an EMBL/GenBank/DDBJ whole genome shotgun (WGS) entry which is preliminary data.</text>
</comment>
<evidence type="ECO:0000256" key="4">
    <source>
        <dbReference type="ARBA" id="ARBA00022989"/>
    </source>
</evidence>
<dbReference type="InterPro" id="IPR001123">
    <property type="entry name" value="LeuE-type"/>
</dbReference>
<evidence type="ECO:0000313" key="8">
    <source>
        <dbReference type="Proteomes" id="UP001139646"/>
    </source>
</evidence>
<organism evidence="7 8">
    <name type="scientific">Colwellia maritima</name>
    <dbReference type="NCBI Taxonomy" id="2912588"/>
    <lineage>
        <taxon>Bacteria</taxon>
        <taxon>Pseudomonadati</taxon>
        <taxon>Pseudomonadota</taxon>
        <taxon>Gammaproteobacteria</taxon>
        <taxon>Alteromonadales</taxon>
        <taxon>Colwelliaceae</taxon>
        <taxon>Colwellia</taxon>
    </lineage>
</organism>
<feature type="transmembrane region" description="Helical" evidence="6">
    <location>
        <begin position="6"/>
        <end position="24"/>
    </location>
</feature>
<dbReference type="Proteomes" id="UP001139646">
    <property type="component" value="Unassembled WGS sequence"/>
</dbReference>
<sequence>MSMIILAALKGFTLSLSMIIPIGSQNSMLLSQGINKNHHLMTAGLFILYDAFLISLGVLGGNLILSANPLLFTLLTWGGILFLFTYGALSFKAAIDGIKTGKNKIQTPKSWKIIFVTSLVVTFLNPHAYIDTVMVIGSVGGQYSGEAQIYFLMGAIAASIVWFSTLAFSAAKLSVYLSKPKIKSIIDSMIGLVMWFIAWSLFMTWLET</sequence>
<evidence type="ECO:0000256" key="3">
    <source>
        <dbReference type="ARBA" id="ARBA00022692"/>
    </source>
</evidence>
<comment type="subcellular location">
    <subcellularLocation>
        <location evidence="1">Cell membrane</location>
        <topology evidence="1">Multi-pass membrane protein</topology>
    </subcellularLocation>
</comment>
<keyword evidence="3 6" id="KW-0812">Transmembrane</keyword>